<reference evidence="2 3" key="1">
    <citation type="journal article" date="2016" name="Nat. Commun.">
        <title>Thousands of microbial genomes shed light on interconnected biogeochemical processes in an aquifer system.</title>
        <authorList>
            <person name="Anantharaman K."/>
            <person name="Brown C.T."/>
            <person name="Hug L.A."/>
            <person name="Sharon I."/>
            <person name="Castelle C.J."/>
            <person name="Probst A.J."/>
            <person name="Thomas B.C."/>
            <person name="Singh A."/>
            <person name="Wilkins M.J."/>
            <person name="Karaoz U."/>
            <person name="Brodie E.L."/>
            <person name="Williams K.H."/>
            <person name="Hubbard S.S."/>
            <person name="Banfield J.F."/>
        </authorList>
    </citation>
    <scope>NUCLEOTIDE SEQUENCE [LARGE SCALE GENOMIC DNA]</scope>
</reference>
<dbReference type="STRING" id="1798482.A2763_01875"/>
<keyword evidence="1" id="KW-0732">Signal</keyword>
<accession>A0A1F6CLP1</accession>
<name>A0A1F6CLP1_9BACT</name>
<dbReference type="Proteomes" id="UP000178370">
    <property type="component" value="Unassembled WGS sequence"/>
</dbReference>
<dbReference type="Gene3D" id="2.60.40.420">
    <property type="entry name" value="Cupredoxins - blue copper proteins"/>
    <property type="match status" value="1"/>
</dbReference>
<gene>
    <name evidence="2" type="ORF">A2763_01875</name>
</gene>
<evidence type="ECO:0000313" key="3">
    <source>
        <dbReference type="Proteomes" id="UP000178370"/>
    </source>
</evidence>
<feature type="signal peptide" evidence="1">
    <location>
        <begin position="1"/>
        <end position="18"/>
    </location>
</feature>
<evidence type="ECO:0008006" key="4">
    <source>
        <dbReference type="Google" id="ProtNLM"/>
    </source>
</evidence>
<dbReference type="EMBL" id="MFKV01000024">
    <property type="protein sequence ID" value="OGG49911.1"/>
    <property type="molecule type" value="Genomic_DNA"/>
</dbReference>
<proteinExistence type="predicted"/>
<sequence length="126" mass="13461">MKSTVISILVASALIAGAFMFATRSPEIATVENVYVGHGTQFIDITAKGKYLPHLTAAKADMPTVLRMQTNGTFDCTAALTIPAVGYRSMLPPSGVTEIEIPPQKSGTTLRGVCAMGMYNFEVQFN</sequence>
<dbReference type="AlphaFoldDB" id="A0A1F6CLP1"/>
<feature type="chain" id="PRO_5009523464" description="EfeO-type cupredoxin-like domain-containing protein" evidence="1">
    <location>
        <begin position="19"/>
        <end position="126"/>
    </location>
</feature>
<organism evidence="2 3">
    <name type="scientific">Candidatus Kaiserbacteria bacterium RIFCSPHIGHO2_01_FULL_54_36</name>
    <dbReference type="NCBI Taxonomy" id="1798482"/>
    <lineage>
        <taxon>Bacteria</taxon>
        <taxon>Candidatus Kaiseribacteriota</taxon>
    </lineage>
</organism>
<protein>
    <recommendedName>
        <fullName evidence="4">EfeO-type cupredoxin-like domain-containing protein</fullName>
    </recommendedName>
</protein>
<evidence type="ECO:0000313" key="2">
    <source>
        <dbReference type="EMBL" id="OGG49911.1"/>
    </source>
</evidence>
<comment type="caution">
    <text evidence="2">The sequence shown here is derived from an EMBL/GenBank/DDBJ whole genome shotgun (WGS) entry which is preliminary data.</text>
</comment>
<evidence type="ECO:0000256" key="1">
    <source>
        <dbReference type="SAM" id="SignalP"/>
    </source>
</evidence>
<dbReference type="InterPro" id="IPR008972">
    <property type="entry name" value="Cupredoxin"/>
</dbReference>